<sequence>MDFLRSGLLFWTGSGFGAAPNKPDENRSFDEKVAAAAGAGAGAGVGVLLRDSSSEGVCCTGCAGCAGCAGATVWADWATAGALASGSLGAPHLDQKPVIVLVAHLRNLLGTPQNRNVAELVANNHRVVVQLQHPGHVPLNRVVDKVHKNVFQRFEHGKPHAIAHVGHHHAESLCFQVDDLETVESCARPFDQLFESNVVQDQLVLASSKQSSLKRSQRTNNVVCFRPLEQLQRSVRGNLVQTDERAVVVPRRQLQTLCRRNSKERLALLTVKVDPTRAQHRFVGHLHRLQNSFLCHRNSLDTACPLALDPVVAKLLVLLRLVFVNMALGVHIVLQNVHDPVLVGAVTKMSWGVPQTDILYQCVVLQLINGQDDQVVPVNGQNTVFWDILTLQRTNVFENRFGQRSDFKLGRPRVSQIGSRRQDTNSVLSCHFQLGQLHSTGTGVLVSWV</sequence>
<evidence type="ECO:0000313" key="1">
    <source>
        <dbReference type="EMBL" id="KAH3661260.1"/>
    </source>
</evidence>
<organism evidence="1 2">
    <name type="scientific">Ogataea philodendri</name>
    <dbReference type="NCBI Taxonomy" id="1378263"/>
    <lineage>
        <taxon>Eukaryota</taxon>
        <taxon>Fungi</taxon>
        <taxon>Dikarya</taxon>
        <taxon>Ascomycota</taxon>
        <taxon>Saccharomycotina</taxon>
        <taxon>Pichiomycetes</taxon>
        <taxon>Pichiales</taxon>
        <taxon>Pichiaceae</taxon>
        <taxon>Ogataea</taxon>
    </lineage>
</organism>
<dbReference type="AlphaFoldDB" id="A0A9P8NWX4"/>
<name>A0A9P8NWX4_9ASCO</name>
<reference evidence="1" key="1">
    <citation type="journal article" date="2021" name="Open Biol.">
        <title>Shared evolutionary footprints suggest mitochondrial oxidative damage underlies multiple complex I losses in fungi.</title>
        <authorList>
            <person name="Schikora-Tamarit M.A."/>
            <person name="Marcet-Houben M."/>
            <person name="Nosek J."/>
            <person name="Gabaldon T."/>
        </authorList>
    </citation>
    <scope>NUCLEOTIDE SEQUENCE</scope>
    <source>
        <strain evidence="1">CBS6075</strain>
    </source>
</reference>
<comment type="caution">
    <text evidence="1">The sequence shown here is derived from an EMBL/GenBank/DDBJ whole genome shotgun (WGS) entry which is preliminary data.</text>
</comment>
<dbReference type="RefSeq" id="XP_046058384.1">
    <property type="nucleotide sequence ID" value="XM_046207977.1"/>
</dbReference>
<dbReference type="Proteomes" id="UP000769157">
    <property type="component" value="Unassembled WGS sequence"/>
</dbReference>
<protein>
    <submittedName>
        <fullName evidence="1">Uncharacterized protein</fullName>
    </submittedName>
</protein>
<dbReference type="GeneID" id="70238631"/>
<keyword evidence="2" id="KW-1185">Reference proteome</keyword>
<accession>A0A9P8NWX4</accession>
<dbReference type="EMBL" id="JAEUBE010000487">
    <property type="protein sequence ID" value="KAH3661260.1"/>
    <property type="molecule type" value="Genomic_DNA"/>
</dbReference>
<reference evidence="1" key="2">
    <citation type="submission" date="2021-01" db="EMBL/GenBank/DDBJ databases">
        <authorList>
            <person name="Schikora-Tamarit M.A."/>
        </authorList>
    </citation>
    <scope>NUCLEOTIDE SEQUENCE</scope>
    <source>
        <strain evidence="1">CBS6075</strain>
    </source>
</reference>
<proteinExistence type="predicted"/>
<gene>
    <name evidence="1" type="ORF">OGAPHI_006667</name>
</gene>
<evidence type="ECO:0000313" key="2">
    <source>
        <dbReference type="Proteomes" id="UP000769157"/>
    </source>
</evidence>